<evidence type="ECO:0000313" key="2">
    <source>
        <dbReference type="Proteomes" id="UP001177080"/>
    </source>
</evidence>
<evidence type="ECO:0000313" key="1">
    <source>
        <dbReference type="EMBL" id="MDO6120348.1"/>
    </source>
</evidence>
<reference evidence="1" key="1">
    <citation type="submission" date="2022-04" db="EMBL/GenBank/DDBJ databases">
        <title>Shinella lacus sp. nov., a novel member of the genus Shinella from water.</title>
        <authorList>
            <person name="Deng Y."/>
        </authorList>
    </citation>
    <scope>NUCLEOTIDE SEQUENCE</scope>
    <source>
        <strain evidence="1">JCM 31239</strain>
    </source>
</reference>
<gene>
    <name evidence="1" type="ORF">GB928_004050</name>
</gene>
<protein>
    <recommendedName>
        <fullName evidence="3">Invasion protein IalB</fullName>
    </recommendedName>
</protein>
<organism evidence="1 2">
    <name type="scientific">Shinella curvata</name>
    <dbReference type="NCBI Taxonomy" id="1817964"/>
    <lineage>
        <taxon>Bacteria</taxon>
        <taxon>Pseudomonadati</taxon>
        <taxon>Pseudomonadota</taxon>
        <taxon>Alphaproteobacteria</taxon>
        <taxon>Hyphomicrobiales</taxon>
        <taxon>Rhizobiaceae</taxon>
        <taxon>Shinella</taxon>
    </lineage>
</organism>
<dbReference type="EMBL" id="WHSC02000001">
    <property type="protein sequence ID" value="MDO6120348.1"/>
    <property type="molecule type" value="Genomic_DNA"/>
</dbReference>
<sequence length="182" mass="19316">MRFASLPAGMLALLFLGIAPVRGEELYAYFYENEEQPAAHLTFSPCTGEEVSECVSYSLSCDPARTPPLEISILTGPVELMAIDLIKASAGLAYAKVALSAVGKSIDLPISMIHVDTNEMDGGWMLSLGTYDTAPLLDTLSKDNSEGATVSIGGKVFSLAPQKGDGAKLAQWRDACARIRGN</sequence>
<comment type="caution">
    <text evidence="1">The sequence shown here is derived from an EMBL/GenBank/DDBJ whole genome shotgun (WGS) entry which is preliminary data.</text>
</comment>
<dbReference type="Proteomes" id="UP001177080">
    <property type="component" value="Unassembled WGS sequence"/>
</dbReference>
<keyword evidence="2" id="KW-1185">Reference proteome</keyword>
<proteinExistence type="predicted"/>
<name>A0ABT8XA78_9HYPH</name>
<accession>A0ABT8XA78</accession>
<evidence type="ECO:0008006" key="3">
    <source>
        <dbReference type="Google" id="ProtNLM"/>
    </source>
</evidence>
<dbReference type="RefSeq" id="WP_244758777.1">
    <property type="nucleotide sequence ID" value="NZ_JALJCJ010000001.1"/>
</dbReference>